<name>A0A7C5NZC2_THELI</name>
<proteinExistence type="predicted"/>
<gene>
    <name evidence="1" type="ORF">ENL40_03180</name>
</gene>
<evidence type="ECO:0000313" key="1">
    <source>
        <dbReference type="EMBL" id="HHI00468.1"/>
    </source>
</evidence>
<sequence>MDTNKIRELVKESEALHKDFQKCFLRAYSLSSSWNFEELKNVLSELYGIIEKKFDVASQIANMSSILGGNFERLAKELQKNEHQMKFRLEELLLLVESPKMSFTEKARINASIQRLLQFYRVYDYSITQTIQKLRGELEGLIFISEEKKLPPANVVDKIKRIEDLDEKLELLISFIYYLYNSPSWVHKVEEALRDWHSKGLLWVEVRNVENNSGVEREHAAKILEGLTLIGVVEKRERGGEYVYKLRGFGEN</sequence>
<accession>A0A7C5NZC2</accession>
<dbReference type="Proteomes" id="UP000886217">
    <property type="component" value="Unassembled WGS sequence"/>
</dbReference>
<comment type="caution">
    <text evidence="1">The sequence shown here is derived from an EMBL/GenBank/DDBJ whole genome shotgun (WGS) entry which is preliminary data.</text>
</comment>
<protein>
    <submittedName>
        <fullName evidence="1">Uncharacterized protein</fullName>
    </submittedName>
</protein>
<dbReference type="EMBL" id="DRTU01000142">
    <property type="protein sequence ID" value="HHI00468.1"/>
    <property type="molecule type" value="Genomic_DNA"/>
</dbReference>
<dbReference type="AlphaFoldDB" id="A0A7C5NZC2"/>
<reference evidence="1" key="1">
    <citation type="journal article" date="2020" name="mSystems">
        <title>Genome- and Community-Level Interaction Insights into Carbon Utilization and Element Cycling Functions of Hydrothermarchaeota in Hydrothermal Sediment.</title>
        <authorList>
            <person name="Zhou Z."/>
            <person name="Liu Y."/>
            <person name="Xu W."/>
            <person name="Pan J."/>
            <person name="Luo Z.H."/>
            <person name="Li M."/>
        </authorList>
    </citation>
    <scope>NUCLEOTIDE SEQUENCE [LARGE SCALE GENOMIC DNA]</scope>
    <source>
        <strain evidence="1">HyVt-93</strain>
    </source>
</reference>
<organism evidence="1">
    <name type="scientific">Thermococcus litoralis</name>
    <dbReference type="NCBI Taxonomy" id="2265"/>
    <lineage>
        <taxon>Archaea</taxon>
        <taxon>Methanobacteriati</taxon>
        <taxon>Methanobacteriota</taxon>
        <taxon>Thermococci</taxon>
        <taxon>Thermococcales</taxon>
        <taxon>Thermococcaceae</taxon>
        <taxon>Thermococcus</taxon>
    </lineage>
</organism>